<name>A0ABZ0RSV2_9BACI</name>
<evidence type="ECO:0008006" key="3">
    <source>
        <dbReference type="Google" id="ProtNLM"/>
    </source>
</evidence>
<dbReference type="EMBL" id="CP137624">
    <property type="protein sequence ID" value="WPK11307.1"/>
    <property type="molecule type" value="Genomic_DNA"/>
</dbReference>
<protein>
    <recommendedName>
        <fullName evidence="3">Transposase</fullName>
    </recommendedName>
</protein>
<gene>
    <name evidence="1" type="ORF">R6U77_15655</name>
</gene>
<accession>A0ABZ0RSV2</accession>
<organism evidence="1 2">
    <name type="scientific">Lysinibacillus louembei</name>
    <dbReference type="NCBI Taxonomy" id="1470088"/>
    <lineage>
        <taxon>Bacteria</taxon>
        <taxon>Bacillati</taxon>
        <taxon>Bacillota</taxon>
        <taxon>Bacilli</taxon>
        <taxon>Bacillales</taxon>
        <taxon>Bacillaceae</taxon>
        <taxon>Lysinibacillus</taxon>
    </lineage>
</organism>
<keyword evidence="2" id="KW-1185">Reference proteome</keyword>
<dbReference type="Proteomes" id="UP001322664">
    <property type="component" value="Chromosome"/>
</dbReference>
<reference evidence="1 2" key="1">
    <citation type="submission" date="2023-09" db="EMBL/GenBank/DDBJ databases">
        <authorList>
            <person name="Page C.A."/>
            <person name="Perez-Diaz I.M."/>
        </authorList>
    </citation>
    <scope>NUCLEOTIDE SEQUENCE [LARGE SCALE GENOMIC DNA]</scope>
    <source>
        <strain evidence="1 2">Ll15</strain>
    </source>
</reference>
<proteinExistence type="predicted"/>
<sequence length="150" mass="17563">MAKLLTAMQEHLAAAQHHLHCMEKEQQKQNKKRFLYELQAFQTSMTAILSTAKEYNKRIYKKQLVNLPHKAFFQAIKKRHIIERPMAEKIEMPINLQAVYAIKRNNKFDARTGFYHKGRPNDSIVKLGTYYVQEVQQVVFSINDAGISQK</sequence>
<evidence type="ECO:0000313" key="2">
    <source>
        <dbReference type="Proteomes" id="UP001322664"/>
    </source>
</evidence>
<dbReference type="RefSeq" id="WP_319836363.1">
    <property type="nucleotide sequence ID" value="NZ_CP137624.1"/>
</dbReference>
<evidence type="ECO:0000313" key="1">
    <source>
        <dbReference type="EMBL" id="WPK11307.1"/>
    </source>
</evidence>